<keyword evidence="2" id="KW-0472">Membrane</keyword>
<feature type="transmembrane region" description="Helical" evidence="2">
    <location>
        <begin position="1087"/>
        <end position="1106"/>
    </location>
</feature>
<comment type="caution">
    <text evidence="5">The sequence shown here is derived from an EMBL/GenBank/DDBJ whole genome shotgun (WGS) entry which is preliminary data.</text>
</comment>
<keyword evidence="2" id="KW-1133">Transmembrane helix</keyword>
<dbReference type="PANTHER" id="PTHR10039">
    <property type="entry name" value="AMELOGENIN"/>
    <property type="match status" value="1"/>
</dbReference>
<feature type="transmembrane region" description="Helical" evidence="2">
    <location>
        <begin position="1145"/>
        <end position="1173"/>
    </location>
</feature>
<dbReference type="Pfam" id="PF24883">
    <property type="entry name" value="NPHP3_N"/>
    <property type="match status" value="1"/>
</dbReference>
<name>A0AA39XV68_9PEZI</name>
<dbReference type="Gene3D" id="3.40.50.300">
    <property type="entry name" value="P-loop containing nucleotide triphosphate hydrolases"/>
    <property type="match status" value="1"/>
</dbReference>
<feature type="domain" description="Nephrocystin 3-like N-terminal" evidence="4">
    <location>
        <begin position="272"/>
        <end position="422"/>
    </location>
</feature>
<dbReference type="Pfam" id="PF22939">
    <property type="entry name" value="WHD_GPIID"/>
    <property type="match status" value="1"/>
</dbReference>
<feature type="transmembrane region" description="Helical" evidence="2">
    <location>
        <begin position="1045"/>
        <end position="1067"/>
    </location>
</feature>
<dbReference type="AlphaFoldDB" id="A0AA39XV68"/>
<evidence type="ECO:0000256" key="2">
    <source>
        <dbReference type="SAM" id="Phobius"/>
    </source>
</evidence>
<gene>
    <name evidence="5" type="ORF">B0T16DRAFT_201580</name>
</gene>
<evidence type="ECO:0000259" key="3">
    <source>
        <dbReference type="Pfam" id="PF22939"/>
    </source>
</evidence>
<feature type="transmembrane region" description="Helical" evidence="2">
    <location>
        <begin position="806"/>
        <end position="823"/>
    </location>
</feature>
<proteinExistence type="predicted"/>
<dbReference type="PANTHER" id="PTHR10039:SF10">
    <property type="entry name" value="NACHT DOMAIN-CONTAINING PROTEIN"/>
    <property type="match status" value="1"/>
</dbReference>
<organism evidence="5 6">
    <name type="scientific">Cercophora newfieldiana</name>
    <dbReference type="NCBI Taxonomy" id="92897"/>
    <lineage>
        <taxon>Eukaryota</taxon>
        <taxon>Fungi</taxon>
        <taxon>Dikarya</taxon>
        <taxon>Ascomycota</taxon>
        <taxon>Pezizomycotina</taxon>
        <taxon>Sordariomycetes</taxon>
        <taxon>Sordariomycetidae</taxon>
        <taxon>Sordariales</taxon>
        <taxon>Lasiosphaeriaceae</taxon>
        <taxon>Cercophora</taxon>
    </lineage>
</organism>
<protein>
    <recommendedName>
        <fullName evidence="7">NACHT domain-containing protein</fullName>
    </recommendedName>
</protein>
<feature type="transmembrane region" description="Helical" evidence="2">
    <location>
        <begin position="1118"/>
        <end position="1139"/>
    </location>
</feature>
<evidence type="ECO:0008006" key="7">
    <source>
        <dbReference type="Google" id="ProtNLM"/>
    </source>
</evidence>
<dbReference type="EMBL" id="JAULSV010000006">
    <property type="protein sequence ID" value="KAK0640719.1"/>
    <property type="molecule type" value="Genomic_DNA"/>
</dbReference>
<sequence>MDLIFRNDAKLKPLVRLGLALSAFENSLGDARRATFQGYRDQARTCLPDLEAVRMITAEIDCQSGRPTGSRHAKILDAAQRIAALGDVMVGGSQNLVACGVWATLRLTLVTLGAINSYRENASKLFMEIGRSAPRHDALTVLYPQSKRLQDAVWEYFIIVVQLCQNLLQNSTKNRLRALATAVFADHALKAMKHDLAEWAQAIDREVAYSLSESVNKGAKAKSLSRITAGFSTEAKEKRRRSEKRLEWLKACSEYQHEPAWARLRKEGNATFFLQESSFRRFKARQSSSTLLCTGRLGSGKSVLMANMVDDLVLSNQAREYTTAYFFVRSNDVRSITARAVFGSLARQILEFVQDSSWVNSLPDGPPGALGLDDIVALLRQILPPSQFIFIVLDGLDDCENNEKMMLMGHIRELQRLFNIHLSVSMRLEANRNKWKEFDRLDPDFILEIPQNNPDISSFVRLELEALLESGDLSVGDPSLVQEIQHALIRGSKGMFLWVSLQLQTICLERTDQDIRDALRSLPDDLPGVYESILARCRKFGERYQLRILKLLAAAFKPLTAEDLRQCLSVVPGEISWAQDGMINDIFSTLACCGGLVVVDEQDLTIHLVHPSVRQFLLGNMSGSSPSDWRFSLEDAHREMTGVMVTYIHSFESRGTVTLHQDAAPAASLLPNPEAVIKSTKMAVPNGSSKTVIQIVSKLSRLKQGSKNRSPAAVDVSKVAEDLSRRPPGTEDEFTFLPYAKEYWLLHSITITPQDIKVYALWEALTELKGYGNCFQWPNIIQRLALAYPKIGMDGLRKLELQAPEIMVWAIITSNHVLLDSRLHRYRRRLRLLRDCCRTIMAMEPLPVIDGKMANRLLTVSILMGFQDPTFLGWLILNQPDPSYGGYGSIYAAMLVGKPGVARMLLEGLSVAEQPLYSSKLPLVAEAVELGDTKSLRMLLRRGANIWLRRGDTSPIELAISRLALDKNNHWVEVAKHTPKRLMAVYLLLKGGAKTTQLPKNWRPMLVSAAKMFAASTNRGFFDFLAHTQLKESDVKEFAVGKQGACGVVVIGALLAVWCVSGLFHLAERVAENVALPSETTKASEPMTVVPGFLLVFGVWLVYYGYRLPTAAGVRVKVGITVSAALFFCFLVLFTPAVWSLGSLLLGGAFLSGFGHFIRALPFACCLLGGFWLMGRR</sequence>
<feature type="domain" description="GPI inositol-deacylase winged helix" evidence="3">
    <location>
        <begin position="542"/>
        <end position="620"/>
    </location>
</feature>
<evidence type="ECO:0000256" key="1">
    <source>
        <dbReference type="ARBA" id="ARBA00022737"/>
    </source>
</evidence>
<keyword evidence="6" id="KW-1185">Reference proteome</keyword>
<reference evidence="5" key="1">
    <citation type="submission" date="2023-06" db="EMBL/GenBank/DDBJ databases">
        <title>Genome-scale phylogeny and comparative genomics of the fungal order Sordariales.</title>
        <authorList>
            <consortium name="Lawrence Berkeley National Laboratory"/>
            <person name="Hensen N."/>
            <person name="Bonometti L."/>
            <person name="Westerberg I."/>
            <person name="Brannstrom I.O."/>
            <person name="Guillou S."/>
            <person name="Cros-Aarteil S."/>
            <person name="Calhoun S."/>
            <person name="Haridas S."/>
            <person name="Kuo A."/>
            <person name="Mondo S."/>
            <person name="Pangilinan J."/>
            <person name="Riley R."/>
            <person name="Labutti K."/>
            <person name="Andreopoulos B."/>
            <person name="Lipzen A."/>
            <person name="Chen C."/>
            <person name="Yanf M."/>
            <person name="Daum C."/>
            <person name="Ng V."/>
            <person name="Clum A."/>
            <person name="Steindorff A."/>
            <person name="Ohm R."/>
            <person name="Martin F."/>
            <person name="Silar P."/>
            <person name="Natvig D."/>
            <person name="Lalanne C."/>
            <person name="Gautier V."/>
            <person name="Ament-Velasquez S.L."/>
            <person name="Kruys A."/>
            <person name="Hutchinson M.I."/>
            <person name="Powell A.J."/>
            <person name="Barry K."/>
            <person name="Miller A.N."/>
            <person name="Grigoriev I.V."/>
            <person name="Debuchy R."/>
            <person name="Gladieux P."/>
            <person name="Thoren M.H."/>
            <person name="Johannesson H."/>
        </authorList>
    </citation>
    <scope>NUCLEOTIDE SEQUENCE</scope>
    <source>
        <strain evidence="5">SMH2532-1</strain>
    </source>
</reference>
<keyword evidence="2" id="KW-0812">Transmembrane</keyword>
<dbReference type="Proteomes" id="UP001174936">
    <property type="component" value="Unassembled WGS sequence"/>
</dbReference>
<dbReference type="InterPro" id="IPR056884">
    <property type="entry name" value="NPHP3-like_N"/>
</dbReference>
<dbReference type="InterPro" id="IPR054471">
    <property type="entry name" value="GPIID_WHD"/>
</dbReference>
<evidence type="ECO:0000259" key="4">
    <source>
        <dbReference type="Pfam" id="PF24883"/>
    </source>
</evidence>
<evidence type="ECO:0000313" key="5">
    <source>
        <dbReference type="EMBL" id="KAK0640719.1"/>
    </source>
</evidence>
<accession>A0AA39XV68</accession>
<keyword evidence="1" id="KW-0677">Repeat</keyword>
<evidence type="ECO:0000313" key="6">
    <source>
        <dbReference type="Proteomes" id="UP001174936"/>
    </source>
</evidence>
<dbReference type="InterPro" id="IPR027417">
    <property type="entry name" value="P-loop_NTPase"/>
</dbReference>